<feature type="domain" description="CAAX prenyl protease 2/Lysostaphin resistance protein A-like" evidence="2">
    <location>
        <begin position="190"/>
        <end position="288"/>
    </location>
</feature>
<protein>
    <submittedName>
        <fullName evidence="3">CPBP family intramembrane metalloprotease</fullName>
    </submittedName>
</protein>
<feature type="transmembrane region" description="Helical" evidence="1">
    <location>
        <begin position="166"/>
        <end position="185"/>
    </location>
</feature>
<dbReference type="GO" id="GO:0004175">
    <property type="term" value="F:endopeptidase activity"/>
    <property type="evidence" value="ECO:0007669"/>
    <property type="project" value="UniProtKB-ARBA"/>
</dbReference>
<dbReference type="Proteomes" id="UP000479132">
    <property type="component" value="Unassembled WGS sequence"/>
</dbReference>
<dbReference type="AlphaFoldDB" id="A0A6M1T2F3"/>
<evidence type="ECO:0000313" key="4">
    <source>
        <dbReference type="Proteomes" id="UP000479132"/>
    </source>
</evidence>
<accession>A0A6M1T2F3</accession>
<feature type="transmembrane region" description="Helical" evidence="1">
    <location>
        <begin position="222"/>
        <end position="243"/>
    </location>
</feature>
<reference evidence="3 4" key="1">
    <citation type="submission" date="2020-02" db="EMBL/GenBank/DDBJ databases">
        <title>Aliifodinibius halophilus 2W32, complete genome.</title>
        <authorList>
            <person name="Li Y."/>
            <person name="Wu S."/>
        </authorList>
    </citation>
    <scope>NUCLEOTIDE SEQUENCE [LARGE SCALE GENOMIC DNA]</scope>
    <source>
        <strain evidence="3 4">2W32</strain>
    </source>
</reference>
<evidence type="ECO:0000259" key="2">
    <source>
        <dbReference type="Pfam" id="PF02517"/>
    </source>
</evidence>
<keyword evidence="1" id="KW-0472">Membrane</keyword>
<feature type="transmembrane region" description="Helical" evidence="1">
    <location>
        <begin position="278"/>
        <end position="295"/>
    </location>
</feature>
<dbReference type="GO" id="GO:0080120">
    <property type="term" value="P:CAAX-box protein maturation"/>
    <property type="evidence" value="ECO:0007669"/>
    <property type="project" value="UniProtKB-ARBA"/>
</dbReference>
<feature type="transmembrane region" description="Helical" evidence="1">
    <location>
        <begin position="127"/>
        <end position="146"/>
    </location>
</feature>
<name>A0A6M1T2F3_9BACT</name>
<dbReference type="RefSeq" id="WP_165270634.1">
    <property type="nucleotide sequence ID" value="NZ_JAALLS010000023.1"/>
</dbReference>
<dbReference type="GO" id="GO:0006508">
    <property type="term" value="P:proteolysis"/>
    <property type="evidence" value="ECO:0007669"/>
    <property type="project" value="UniProtKB-KW"/>
</dbReference>
<dbReference type="InterPro" id="IPR003675">
    <property type="entry name" value="Rce1/LyrA-like_dom"/>
</dbReference>
<comment type="caution">
    <text evidence="3">The sequence shown here is derived from an EMBL/GenBank/DDBJ whole genome shotgun (WGS) entry which is preliminary data.</text>
</comment>
<keyword evidence="3" id="KW-0482">Metalloprotease</keyword>
<keyword evidence="1" id="KW-1133">Transmembrane helix</keyword>
<dbReference type="GO" id="GO:0008237">
    <property type="term" value="F:metallopeptidase activity"/>
    <property type="evidence" value="ECO:0007669"/>
    <property type="project" value="UniProtKB-KW"/>
</dbReference>
<proteinExistence type="predicted"/>
<keyword evidence="3" id="KW-0645">Protease</keyword>
<feature type="transmembrane region" description="Helical" evidence="1">
    <location>
        <begin position="62"/>
        <end position="80"/>
    </location>
</feature>
<dbReference type="Pfam" id="PF02517">
    <property type="entry name" value="Rce1-like"/>
    <property type="match status" value="1"/>
</dbReference>
<dbReference type="EMBL" id="JAALLS010000023">
    <property type="protein sequence ID" value="NGP89656.1"/>
    <property type="molecule type" value="Genomic_DNA"/>
</dbReference>
<keyword evidence="1" id="KW-0812">Transmembrane</keyword>
<feature type="transmembrane region" description="Helical" evidence="1">
    <location>
        <begin position="191"/>
        <end position="210"/>
    </location>
</feature>
<feature type="transmembrane region" description="Helical" evidence="1">
    <location>
        <begin position="21"/>
        <end position="42"/>
    </location>
</feature>
<feature type="transmembrane region" description="Helical" evidence="1">
    <location>
        <begin position="255"/>
        <end position="271"/>
    </location>
</feature>
<sequence length="296" mass="32854">MFSQAKYGAESRETIREQYRNKILAISEIVLVFLSAVGAMWIVDLIPGFESWQRAGMGRTLLSSLSTMALPTLLMLYLHGNPVPKKLFKAEAVKKALQKGGKAMSVLLPATFAFPIAQFLEFDFMDWGGAVIIASFYLIATLLYLLMVKKEKTVQETPFVRQDAIIVGMVFAVGFLLAVAAHYVNTMVRDVIVALVFIGFMEELFFRGYMQPRLNMAFGKPFHLLGLQFGWGIIITASLFGLIHVISPGANPMEWAWGFWTFFAGLAFGVVREKAGSFLAPAAVHGITMIFPLVFS</sequence>
<evidence type="ECO:0000256" key="1">
    <source>
        <dbReference type="SAM" id="Phobius"/>
    </source>
</evidence>
<keyword evidence="4" id="KW-1185">Reference proteome</keyword>
<organism evidence="3 4">
    <name type="scientific">Fodinibius halophilus</name>
    <dbReference type="NCBI Taxonomy" id="1736908"/>
    <lineage>
        <taxon>Bacteria</taxon>
        <taxon>Pseudomonadati</taxon>
        <taxon>Balneolota</taxon>
        <taxon>Balneolia</taxon>
        <taxon>Balneolales</taxon>
        <taxon>Balneolaceae</taxon>
        <taxon>Fodinibius</taxon>
    </lineage>
</organism>
<gene>
    <name evidence="3" type="ORF">G3569_14955</name>
</gene>
<evidence type="ECO:0000313" key="3">
    <source>
        <dbReference type="EMBL" id="NGP89656.1"/>
    </source>
</evidence>
<keyword evidence="3" id="KW-0378">Hydrolase</keyword>
<feature type="transmembrane region" description="Helical" evidence="1">
    <location>
        <begin position="101"/>
        <end position="121"/>
    </location>
</feature>